<dbReference type="STRING" id="94208.A0A2S4KVW3"/>
<reference evidence="2 3" key="1">
    <citation type="submission" date="2018-01" db="EMBL/GenBank/DDBJ databases">
        <title>Harnessing the power of phylogenomics to disentangle the directionality and signatures of interkingdom host jumping in the parasitic fungal genus Tolypocladium.</title>
        <authorList>
            <person name="Quandt C.A."/>
            <person name="Patterson W."/>
            <person name="Spatafora J.W."/>
        </authorList>
    </citation>
    <scope>NUCLEOTIDE SEQUENCE [LARGE SCALE GENOMIC DNA]</scope>
    <source>
        <strain evidence="2 3">NRBC 100945</strain>
    </source>
</reference>
<dbReference type="InterPro" id="IPR014752">
    <property type="entry name" value="Arrestin-like_C"/>
</dbReference>
<feature type="region of interest" description="Disordered" evidence="1">
    <location>
        <begin position="252"/>
        <end position="316"/>
    </location>
</feature>
<dbReference type="EMBL" id="PKSG01000534">
    <property type="protein sequence ID" value="POR34336.1"/>
    <property type="molecule type" value="Genomic_DNA"/>
</dbReference>
<name>A0A2S4KVW3_9HYPO</name>
<organism evidence="2 3">
    <name type="scientific">Tolypocladium paradoxum</name>
    <dbReference type="NCBI Taxonomy" id="94208"/>
    <lineage>
        <taxon>Eukaryota</taxon>
        <taxon>Fungi</taxon>
        <taxon>Dikarya</taxon>
        <taxon>Ascomycota</taxon>
        <taxon>Pezizomycotina</taxon>
        <taxon>Sordariomycetes</taxon>
        <taxon>Hypocreomycetidae</taxon>
        <taxon>Hypocreales</taxon>
        <taxon>Ophiocordycipitaceae</taxon>
        <taxon>Tolypocladium</taxon>
    </lineage>
</organism>
<dbReference type="AlphaFoldDB" id="A0A2S4KVW3"/>
<accession>A0A2S4KVW3</accession>
<feature type="compositionally biased region" description="Basic and acidic residues" evidence="1">
    <location>
        <begin position="10"/>
        <end position="26"/>
    </location>
</feature>
<dbReference type="OrthoDB" id="7785529at2759"/>
<comment type="caution">
    <text evidence="2">The sequence shown here is derived from an EMBL/GenBank/DDBJ whole genome shotgun (WGS) entry which is preliminary data.</text>
</comment>
<proteinExistence type="predicted"/>
<keyword evidence="3" id="KW-1185">Reference proteome</keyword>
<protein>
    <submittedName>
        <fullName evidence="2">pH-response regulator protein palF/RIM8</fullName>
    </submittedName>
</protein>
<feature type="compositionally biased region" description="Low complexity" evidence="1">
    <location>
        <begin position="46"/>
        <end position="60"/>
    </location>
</feature>
<evidence type="ECO:0000313" key="2">
    <source>
        <dbReference type="EMBL" id="POR34336.1"/>
    </source>
</evidence>
<sequence length="561" mass="61016">MAPFRQARVARGDEVSETRHDADRDYVQPPFSPRQGVINIGRVSTSSSPSLPSPAPAAASSADAASELPALPLQVVSTSSRPGLLSRLNLPLSRPLCGLSRHVVDFHVRCDEPDKTYSAEDSVRGRGAVALTLVKPLCITRLVVSLHGYVHVTNDSTSVTMAKGAATVPQGGSSGRPQYHGNGFATLFQDKQVLNSEGRLEPGNDLTRPTSIAPTMSCNRKVKLAERIDIGLLPTPWPRTISLEPNRRRKWKKKPMELHKTSLEVPSDNEDLASEADSLDRPVTGDSDHDNPPDHRSAMERDTRREIGGRGEGNSRTAINRTKLAQSAQVGSRLSTVANHCVGVDRTLTATIELLRGGHLPGEMVSIRVTLKHMKIKRLIGVVVTLFREGKTDTLPPPSMFTNIMTKEDARKAQKEFVHSKSLMGLGRLSLSSRNSTSIFQNIDQTTAPLIIDQAALQSSVTVSVKVPDDAFPTIKGVLGEMISFRYQVEVLVDFGGGFIHQTRGQPSRSGSYGTSSLDERTKSYGTWRGAKIPDTAQLREKDVISIRMETVVGTMDSSRG</sequence>
<feature type="compositionally biased region" description="Basic and acidic residues" evidence="1">
    <location>
        <begin position="286"/>
        <end position="309"/>
    </location>
</feature>
<dbReference type="Gene3D" id="2.60.40.640">
    <property type="match status" value="1"/>
</dbReference>
<evidence type="ECO:0000313" key="3">
    <source>
        <dbReference type="Proteomes" id="UP000237481"/>
    </source>
</evidence>
<gene>
    <name evidence="2" type="ORF">TPAR_05482</name>
</gene>
<evidence type="ECO:0000256" key="1">
    <source>
        <dbReference type="SAM" id="MobiDB-lite"/>
    </source>
</evidence>
<feature type="region of interest" description="Disordered" evidence="1">
    <location>
        <begin position="1"/>
        <end position="60"/>
    </location>
</feature>
<dbReference type="Proteomes" id="UP000237481">
    <property type="component" value="Unassembled WGS sequence"/>
</dbReference>